<comment type="caution">
    <text evidence="1">The sequence shown here is derived from an EMBL/GenBank/DDBJ whole genome shotgun (WGS) entry which is preliminary data.</text>
</comment>
<organism evidence="1 2">
    <name type="scientific">Pycnococcus provasolii</name>
    <dbReference type="NCBI Taxonomy" id="41880"/>
    <lineage>
        <taxon>Eukaryota</taxon>
        <taxon>Viridiplantae</taxon>
        <taxon>Chlorophyta</taxon>
        <taxon>Pseudoscourfieldiophyceae</taxon>
        <taxon>Pseudoscourfieldiales</taxon>
        <taxon>Pycnococcaceae</taxon>
        <taxon>Pycnococcus</taxon>
    </lineage>
</organism>
<reference evidence="1" key="1">
    <citation type="submission" date="2020-10" db="EMBL/GenBank/DDBJ databases">
        <title>Unveiling of a novel bifunctional photoreceptor, Dualchrome1, isolated from a cosmopolitan green alga.</title>
        <authorList>
            <person name="Suzuki S."/>
            <person name="Kawachi M."/>
        </authorList>
    </citation>
    <scope>NUCLEOTIDE SEQUENCE</scope>
    <source>
        <strain evidence="1">NIES 2893</strain>
    </source>
</reference>
<evidence type="ECO:0000313" key="1">
    <source>
        <dbReference type="EMBL" id="GHP07509.1"/>
    </source>
</evidence>
<dbReference type="EMBL" id="BNJQ01000017">
    <property type="protein sequence ID" value="GHP07509.1"/>
    <property type="molecule type" value="Genomic_DNA"/>
</dbReference>
<name>A0A830HR62_9CHLO</name>
<gene>
    <name evidence="1" type="ORF">PPROV_000625100</name>
</gene>
<dbReference type="Proteomes" id="UP000660262">
    <property type="component" value="Unassembled WGS sequence"/>
</dbReference>
<evidence type="ECO:0000313" key="2">
    <source>
        <dbReference type="Proteomes" id="UP000660262"/>
    </source>
</evidence>
<sequence>MSCSCSRIVVVRHRGGVPPPLSSCASTTTSVPRLASTSCVRRLPAKRSAIYYAQVVTISRRVVLTAPPLLVATTLLCGGERHHAFAAVNSTSSNTTTTTAAAAFRKYVRKDEVPAFDVHSVVGSVMDYELMIPDETVDDGWIAHAVSRTDGDAYAMDMQVSHRAAGKITVNIYQHDVPQNSTAMAKFLQWTPLHDGLDLSENDVQIIQDNKNKYTRFLFTPANSEAGTYAYIVVAPRVSETSGKEHLYVCSGTASARQWKKGEAILRKSVDSFTFTA</sequence>
<protein>
    <recommendedName>
        <fullName evidence="3">PsbP C-terminal domain-containing protein</fullName>
    </recommendedName>
</protein>
<keyword evidence="2" id="KW-1185">Reference proteome</keyword>
<evidence type="ECO:0008006" key="3">
    <source>
        <dbReference type="Google" id="ProtNLM"/>
    </source>
</evidence>
<accession>A0A830HR62</accession>
<dbReference type="AlphaFoldDB" id="A0A830HR62"/>
<proteinExistence type="predicted"/>